<dbReference type="RefSeq" id="WP_135706619.1">
    <property type="nucleotide sequence ID" value="NZ_CP038636.1"/>
</dbReference>
<dbReference type="InterPro" id="IPR011990">
    <property type="entry name" value="TPR-like_helical_dom_sf"/>
</dbReference>
<dbReference type="SMART" id="SM00044">
    <property type="entry name" value="CYCc"/>
    <property type="match status" value="1"/>
</dbReference>
<evidence type="ECO:0000259" key="3">
    <source>
        <dbReference type="PROSITE" id="PS50125"/>
    </source>
</evidence>
<keyword evidence="4" id="KW-0614">Plasmid</keyword>
<organism evidence="4 5">
    <name type="scientific">Cupriavidus oxalaticus</name>
    <dbReference type="NCBI Taxonomy" id="96344"/>
    <lineage>
        <taxon>Bacteria</taxon>
        <taxon>Pseudomonadati</taxon>
        <taxon>Pseudomonadota</taxon>
        <taxon>Betaproteobacteria</taxon>
        <taxon>Burkholderiales</taxon>
        <taxon>Burkholderiaceae</taxon>
        <taxon>Cupriavidus</taxon>
    </lineage>
</organism>
<evidence type="ECO:0000313" key="4">
    <source>
        <dbReference type="EMBL" id="QBY55375.1"/>
    </source>
</evidence>
<dbReference type="GO" id="GO:0004016">
    <property type="term" value="F:adenylate cyclase activity"/>
    <property type="evidence" value="ECO:0007669"/>
    <property type="project" value="TreeGrafter"/>
</dbReference>
<protein>
    <submittedName>
        <fullName evidence="4">Adenylate/guanylate cyclase domain-containing protein</fullName>
    </submittedName>
</protein>
<dbReference type="CDD" id="cd07302">
    <property type="entry name" value="CHD"/>
    <property type="match status" value="1"/>
</dbReference>
<dbReference type="Gene3D" id="3.40.50.300">
    <property type="entry name" value="P-loop containing nucleotide triphosphate hydrolases"/>
    <property type="match status" value="1"/>
</dbReference>
<dbReference type="InterPro" id="IPR025874">
    <property type="entry name" value="DZR"/>
</dbReference>
<gene>
    <name evidence="4" type="ORF">E0W60_30425</name>
</gene>
<geneLocation type="plasmid" evidence="4">
    <name>unnamed1</name>
</geneLocation>
<dbReference type="GO" id="GO:0005524">
    <property type="term" value="F:ATP binding"/>
    <property type="evidence" value="ECO:0007669"/>
    <property type="project" value="UniProtKB-KW"/>
</dbReference>
<dbReference type="GO" id="GO:0005737">
    <property type="term" value="C:cytoplasm"/>
    <property type="evidence" value="ECO:0007669"/>
    <property type="project" value="TreeGrafter"/>
</dbReference>
<dbReference type="SUPFAM" id="SSF48452">
    <property type="entry name" value="TPR-like"/>
    <property type="match status" value="2"/>
</dbReference>
<dbReference type="Proteomes" id="UP000295294">
    <property type="component" value="Plasmid unnamed1"/>
</dbReference>
<dbReference type="SUPFAM" id="SSF55073">
    <property type="entry name" value="Nucleotide cyclase"/>
    <property type="match status" value="1"/>
</dbReference>
<dbReference type="KEGG" id="cox:E0W60_30425"/>
<feature type="domain" description="Guanylate cyclase" evidence="3">
    <location>
        <begin position="108"/>
        <end position="241"/>
    </location>
</feature>
<dbReference type="Pfam" id="PF12773">
    <property type="entry name" value="DZR"/>
    <property type="match status" value="1"/>
</dbReference>
<dbReference type="PROSITE" id="PS50125">
    <property type="entry name" value="GUANYLATE_CYCLASE_2"/>
    <property type="match status" value="1"/>
</dbReference>
<dbReference type="InterPro" id="IPR029787">
    <property type="entry name" value="Nucleotide_cyclase"/>
</dbReference>
<proteinExistence type="predicted"/>
<dbReference type="Gene3D" id="3.30.70.1230">
    <property type="entry name" value="Nucleotide cyclase"/>
    <property type="match status" value="1"/>
</dbReference>
<dbReference type="PANTHER" id="PTHR16305:SF28">
    <property type="entry name" value="GUANYLATE CYCLASE DOMAIN-CONTAINING PROTEIN"/>
    <property type="match status" value="1"/>
</dbReference>
<dbReference type="AlphaFoldDB" id="A0A4P7LHV5"/>
<dbReference type="EMBL" id="CP038636">
    <property type="protein sequence ID" value="QBY55375.1"/>
    <property type="molecule type" value="Genomic_DNA"/>
</dbReference>
<evidence type="ECO:0000313" key="5">
    <source>
        <dbReference type="Proteomes" id="UP000295294"/>
    </source>
</evidence>
<keyword evidence="2" id="KW-0067">ATP-binding</keyword>
<dbReference type="Gene3D" id="1.25.40.10">
    <property type="entry name" value="Tetratricopeptide repeat domain"/>
    <property type="match status" value="2"/>
</dbReference>
<dbReference type="Pfam" id="PF13191">
    <property type="entry name" value="AAA_16"/>
    <property type="match status" value="1"/>
</dbReference>
<dbReference type="Pfam" id="PF00211">
    <property type="entry name" value="Guanylate_cyc"/>
    <property type="match status" value="1"/>
</dbReference>
<keyword evidence="1" id="KW-0547">Nucleotide-binding</keyword>
<name>A0A4P7LHV5_9BURK</name>
<dbReference type="InterPro" id="IPR027417">
    <property type="entry name" value="P-loop_NTPase"/>
</dbReference>
<reference evidence="4 5" key="1">
    <citation type="submission" date="2019-03" db="EMBL/GenBank/DDBJ databases">
        <title>Efficiently degradation of phenoxyalkanoic acid herbicides by Cupriavidus oxalaticus strain X32.</title>
        <authorList>
            <person name="Sheng X."/>
        </authorList>
    </citation>
    <scope>NUCLEOTIDE SEQUENCE [LARGE SCALE GENOMIC DNA]</scope>
    <source>
        <strain evidence="4 5">X32</strain>
        <plasmid evidence="4 5">unnamed1</plasmid>
    </source>
</reference>
<dbReference type="OrthoDB" id="9758570at2"/>
<dbReference type="GO" id="GO:0009190">
    <property type="term" value="P:cyclic nucleotide biosynthetic process"/>
    <property type="evidence" value="ECO:0007669"/>
    <property type="project" value="InterPro"/>
</dbReference>
<dbReference type="InterPro" id="IPR001054">
    <property type="entry name" value="A/G_cyclase"/>
</dbReference>
<evidence type="ECO:0000256" key="1">
    <source>
        <dbReference type="ARBA" id="ARBA00022741"/>
    </source>
</evidence>
<accession>A0A4P7LHV5</accession>
<dbReference type="InterPro" id="IPR041664">
    <property type="entry name" value="AAA_16"/>
</dbReference>
<evidence type="ECO:0000256" key="2">
    <source>
        <dbReference type="ARBA" id="ARBA00022840"/>
    </source>
</evidence>
<dbReference type="GO" id="GO:0035556">
    <property type="term" value="P:intracellular signal transduction"/>
    <property type="evidence" value="ECO:0007669"/>
    <property type="project" value="InterPro"/>
</dbReference>
<dbReference type="SUPFAM" id="SSF52540">
    <property type="entry name" value="P-loop containing nucleoside triphosphate hydrolases"/>
    <property type="match status" value="1"/>
</dbReference>
<sequence>MRCTHCRCENPTGARFCEHCGQQLAQACPQCGHESSPEARFCCACGSQLPNTLAAPRAAPAPTVQGPVPSGPTPILYTPPHLAERIRAERAAMEAKGADVAGERKTITALFADMAGSTALIQDLDPEEARSLIDPVVALMMEAVHHYEGYVAKSLGDGILALFGAPIAHEDHALRALFAALRMQQAMRRHSDRIRLEQGIPLQIRVGVHSGEVVVRSIRQDDLRTDYDPVGHTIHIAARMEGVATPSSILVSESTYRLTEGYFEFKALGRTEIKGLREPLAVYEVIGLGALRTRLQVGAHRGLARFVGREAELERLGGALAMARQGHGQIVGMVGEAGVGKSRLFLEFKSRSQQGCMVLETFSVSHGKAFPYLPLIDLLRNYFQITAQDDERRYREKATGRVLILDRALEEQLPYLLYLLGVIEPDSALPTMDPAIRRQRTFEAIARLLVRESQNQTLMVLFEDLQWLDSETEAFLNVLITEVPGASILLLVNYRPEYAHDWGRNPCYTQLHLEPLGQAEAQGLLTALIGDDPSLVPLKQLVLTKTEGNPFFMEEVVQTLAEEGTLLGQPGNYRIDKAPLALHIPTTVQGVLAARIDRLPVPQKELLQTLAVIGTEFPSSLVRHVTGQPEESLHPLLVDLQAGDFIYERPAYPEVEYAFKHALTQEVAGNSLLSGQRSMLHERTAQAIEALFPDRLSEYCNELAHHYSQSGNVPKAVEYLQLAGKQALQRSAHLDAIWHLSAALDLLKTLPDTQERMREELTLLLTLGPAWIAARGHGAPEVEATYTRAVALSEQRGETPQIFAAQIGLWSFYLLRSQLKTAQALGERLLSIAKEAQDPEQLTEAHRILGSTAFRLGEIRLACTHMEQALALHRPERQSYGYLLRYARNPAIHIRCTLSGALWYLGLPDQSWARAEEALALARHASDPFSLALSLVFAAELHQRRGEIERTLEYANAALALSSEQGFPLYLARAEILRGWVLATQGIHEEGIALIHQGLRAHEATGASLGRPSLLGLLADAYGKAGQEAGLDVLADALTLVGNTGECLDEGTLYRLKGELLLQLAREDGDAFAKADEAQACFQKAIAVARRQGATSIELKGALSLGRLWHRQGKNDAARQLLVQVHSSFTEGFDTVDLRLTRKLLEELS</sequence>
<dbReference type="PANTHER" id="PTHR16305">
    <property type="entry name" value="TESTICULAR SOLUBLE ADENYLYL CYCLASE"/>
    <property type="match status" value="1"/>
</dbReference>